<evidence type="ECO:0000256" key="10">
    <source>
        <dbReference type="SAM" id="MobiDB-lite"/>
    </source>
</evidence>
<name>A0A2J7ZTQ4_9CHLO</name>
<dbReference type="PROSITE" id="PS00107">
    <property type="entry name" value="PROTEIN_KINASE_ATP"/>
    <property type="match status" value="1"/>
</dbReference>
<evidence type="ECO:0000256" key="9">
    <source>
        <dbReference type="PROSITE-ProRule" id="PRU10141"/>
    </source>
</evidence>
<evidence type="ECO:0000313" key="13">
    <source>
        <dbReference type="Proteomes" id="UP000236333"/>
    </source>
</evidence>
<feature type="compositionally biased region" description="Basic and acidic residues" evidence="10">
    <location>
        <begin position="388"/>
        <end position="415"/>
    </location>
</feature>
<gene>
    <name evidence="12" type="ORF">TSOC_010262</name>
</gene>
<feature type="region of interest" description="Disordered" evidence="10">
    <location>
        <begin position="289"/>
        <end position="478"/>
    </location>
</feature>
<dbReference type="Proteomes" id="UP000236333">
    <property type="component" value="Unassembled WGS sequence"/>
</dbReference>
<dbReference type="Gene3D" id="3.30.200.20">
    <property type="entry name" value="Phosphorylase Kinase, domain 1"/>
    <property type="match status" value="1"/>
</dbReference>
<evidence type="ECO:0000256" key="6">
    <source>
        <dbReference type="ARBA" id="ARBA00022840"/>
    </source>
</evidence>
<feature type="compositionally biased region" description="Basic and acidic residues" evidence="10">
    <location>
        <begin position="424"/>
        <end position="469"/>
    </location>
</feature>
<evidence type="ECO:0000256" key="7">
    <source>
        <dbReference type="ARBA" id="ARBA00047899"/>
    </source>
</evidence>
<comment type="catalytic activity">
    <reaction evidence="7">
        <text>L-threonyl-[protein] + ATP = O-phospho-L-threonyl-[protein] + ADP + H(+)</text>
        <dbReference type="Rhea" id="RHEA:46608"/>
        <dbReference type="Rhea" id="RHEA-COMP:11060"/>
        <dbReference type="Rhea" id="RHEA-COMP:11605"/>
        <dbReference type="ChEBI" id="CHEBI:15378"/>
        <dbReference type="ChEBI" id="CHEBI:30013"/>
        <dbReference type="ChEBI" id="CHEBI:30616"/>
        <dbReference type="ChEBI" id="CHEBI:61977"/>
        <dbReference type="ChEBI" id="CHEBI:456216"/>
        <dbReference type="EC" id="2.7.11.1"/>
    </reaction>
</comment>
<feature type="region of interest" description="Disordered" evidence="10">
    <location>
        <begin position="1"/>
        <end position="85"/>
    </location>
</feature>
<dbReference type="InterPro" id="IPR017441">
    <property type="entry name" value="Protein_kinase_ATP_BS"/>
</dbReference>
<evidence type="ECO:0000256" key="3">
    <source>
        <dbReference type="ARBA" id="ARBA00022679"/>
    </source>
</evidence>
<keyword evidence="3" id="KW-0808">Transferase</keyword>
<feature type="compositionally biased region" description="Acidic residues" evidence="10">
    <location>
        <begin position="63"/>
        <end position="75"/>
    </location>
</feature>
<keyword evidence="13" id="KW-1185">Reference proteome</keyword>
<feature type="compositionally biased region" description="Low complexity" evidence="10">
    <location>
        <begin position="312"/>
        <end position="326"/>
    </location>
</feature>
<dbReference type="EC" id="2.7.11.1" evidence="1"/>
<dbReference type="PANTHER" id="PTHR47634">
    <property type="entry name" value="PROTEIN KINASE DOMAIN-CONTAINING PROTEIN-RELATED"/>
    <property type="match status" value="1"/>
</dbReference>
<dbReference type="InterPro" id="IPR000719">
    <property type="entry name" value="Prot_kinase_dom"/>
</dbReference>
<keyword evidence="5 12" id="KW-0418">Kinase</keyword>
<dbReference type="GO" id="GO:0004674">
    <property type="term" value="F:protein serine/threonine kinase activity"/>
    <property type="evidence" value="ECO:0007669"/>
    <property type="project" value="UniProtKB-KW"/>
</dbReference>
<dbReference type="SUPFAM" id="SSF56112">
    <property type="entry name" value="Protein kinase-like (PK-like)"/>
    <property type="match status" value="2"/>
</dbReference>
<dbReference type="PANTHER" id="PTHR47634:SF9">
    <property type="entry name" value="PROTEIN KINASE DOMAIN-CONTAINING PROTEIN-RELATED"/>
    <property type="match status" value="1"/>
</dbReference>
<feature type="compositionally biased region" description="Basic and acidic residues" evidence="10">
    <location>
        <begin position="327"/>
        <end position="347"/>
    </location>
</feature>
<keyword evidence="6 9" id="KW-0067">ATP-binding</keyword>
<dbReference type="AlphaFoldDB" id="A0A2J7ZTQ4"/>
<accession>A0A2J7ZTQ4</accession>
<reference evidence="12 13" key="1">
    <citation type="journal article" date="2017" name="Mol. Biol. Evol.">
        <title>The 4-celled Tetrabaena socialis nuclear genome reveals the essential components for genetic control of cell number at the origin of multicellularity in the volvocine lineage.</title>
        <authorList>
            <person name="Featherston J."/>
            <person name="Arakaki Y."/>
            <person name="Hanschen E.R."/>
            <person name="Ferris P.J."/>
            <person name="Michod R.E."/>
            <person name="Olson B.J.S.C."/>
            <person name="Nozaki H."/>
            <person name="Durand P.M."/>
        </authorList>
    </citation>
    <scope>NUCLEOTIDE SEQUENCE [LARGE SCALE GENOMIC DNA]</scope>
    <source>
        <strain evidence="12 13">NIES-571</strain>
    </source>
</reference>
<protein>
    <recommendedName>
        <fullName evidence="1">non-specific serine/threonine protein kinase</fullName>
        <ecNumber evidence="1">2.7.11.1</ecNumber>
    </recommendedName>
</protein>
<dbReference type="InterPro" id="IPR051334">
    <property type="entry name" value="SRPK"/>
</dbReference>
<evidence type="ECO:0000313" key="12">
    <source>
        <dbReference type="EMBL" id="PNH03655.1"/>
    </source>
</evidence>
<organism evidence="12 13">
    <name type="scientific">Tetrabaena socialis</name>
    <dbReference type="NCBI Taxonomy" id="47790"/>
    <lineage>
        <taxon>Eukaryota</taxon>
        <taxon>Viridiplantae</taxon>
        <taxon>Chlorophyta</taxon>
        <taxon>core chlorophytes</taxon>
        <taxon>Chlorophyceae</taxon>
        <taxon>CS clade</taxon>
        <taxon>Chlamydomonadales</taxon>
        <taxon>Tetrabaenaceae</taxon>
        <taxon>Tetrabaena</taxon>
    </lineage>
</organism>
<dbReference type="GO" id="GO:0005524">
    <property type="term" value="F:ATP binding"/>
    <property type="evidence" value="ECO:0007669"/>
    <property type="project" value="UniProtKB-UniRule"/>
</dbReference>
<dbReference type="OrthoDB" id="2649at2759"/>
<dbReference type="SMART" id="SM00220">
    <property type="entry name" value="S_TKc"/>
    <property type="match status" value="1"/>
</dbReference>
<evidence type="ECO:0000256" key="8">
    <source>
        <dbReference type="ARBA" id="ARBA00048679"/>
    </source>
</evidence>
<evidence type="ECO:0000256" key="2">
    <source>
        <dbReference type="ARBA" id="ARBA00022527"/>
    </source>
</evidence>
<sequence length="478" mass="53155">MLKGMSRIGGPGAARVKTMLSNANPAGGAKIPIQVQKRRKARKKAPEQRTEKPQTEDSSYSSGEEDYSDSEDEGTEDYKKGGYHPVSVGDKYKSGRYTVLKKLGWGHFSTVWLVHDAESGEYRALKIQKSAQHYTEAARDEITLLTQLAEGDASNSKHCVRLYDSFEHTGPHGRHVCLVFEVLGDNLLALIKRYDYKGIPIPIVRNLARQMLVYEKGKYARDYFNRNGDLRHIKKLRFWPLDRVLVEKYKLSEGEAAGLASFLLPMLRFAPDDRATAAEMLAHPWLRGELSPRAQEDTQQADTAARSDRRGGSSASGASSRSPSADSRSERERSERGAEEPDAERRRGGGPASDAGGGEREERERGGERRVVSRYTPGAGAARGGGSGRDRGAESDRSGRGGLERRRGSERERSSRSRSRSRSRSHEPPARYARDAGGGEDRARRYREGDRGWQHREHRGSRSREREGGRGPGGAGRY</sequence>
<evidence type="ECO:0000256" key="1">
    <source>
        <dbReference type="ARBA" id="ARBA00012513"/>
    </source>
</evidence>
<comment type="catalytic activity">
    <reaction evidence="8">
        <text>L-seryl-[protein] + ATP = O-phospho-L-seryl-[protein] + ADP + H(+)</text>
        <dbReference type="Rhea" id="RHEA:17989"/>
        <dbReference type="Rhea" id="RHEA-COMP:9863"/>
        <dbReference type="Rhea" id="RHEA-COMP:11604"/>
        <dbReference type="ChEBI" id="CHEBI:15378"/>
        <dbReference type="ChEBI" id="CHEBI:29999"/>
        <dbReference type="ChEBI" id="CHEBI:30616"/>
        <dbReference type="ChEBI" id="CHEBI:83421"/>
        <dbReference type="ChEBI" id="CHEBI:456216"/>
        <dbReference type="EC" id="2.7.11.1"/>
    </reaction>
</comment>
<evidence type="ECO:0000259" key="11">
    <source>
        <dbReference type="SMART" id="SM00220"/>
    </source>
</evidence>
<dbReference type="GO" id="GO:0050684">
    <property type="term" value="P:regulation of mRNA processing"/>
    <property type="evidence" value="ECO:0007669"/>
    <property type="project" value="TreeGrafter"/>
</dbReference>
<dbReference type="GO" id="GO:0000245">
    <property type="term" value="P:spliceosomal complex assembly"/>
    <property type="evidence" value="ECO:0007669"/>
    <property type="project" value="TreeGrafter"/>
</dbReference>
<evidence type="ECO:0000256" key="4">
    <source>
        <dbReference type="ARBA" id="ARBA00022741"/>
    </source>
</evidence>
<feature type="compositionally biased region" description="Basic and acidic residues" evidence="10">
    <location>
        <begin position="357"/>
        <end position="371"/>
    </location>
</feature>
<proteinExistence type="predicted"/>
<feature type="compositionally biased region" description="Basic and acidic residues" evidence="10">
    <location>
        <begin position="44"/>
        <end position="55"/>
    </location>
</feature>
<keyword evidence="2" id="KW-0723">Serine/threonine-protein kinase</keyword>
<dbReference type="EMBL" id="PGGS01000479">
    <property type="protein sequence ID" value="PNH03655.1"/>
    <property type="molecule type" value="Genomic_DNA"/>
</dbReference>
<dbReference type="InterPro" id="IPR011009">
    <property type="entry name" value="Kinase-like_dom_sf"/>
</dbReference>
<feature type="binding site" evidence="9">
    <location>
        <position position="126"/>
    </location>
    <ligand>
        <name>ATP</name>
        <dbReference type="ChEBI" id="CHEBI:30616"/>
    </ligand>
</feature>
<evidence type="ECO:0000256" key="5">
    <source>
        <dbReference type="ARBA" id="ARBA00022777"/>
    </source>
</evidence>
<dbReference type="Gene3D" id="1.10.510.10">
    <property type="entry name" value="Transferase(Phosphotransferase) domain 1"/>
    <property type="match status" value="2"/>
</dbReference>
<feature type="domain" description="Protein kinase" evidence="11">
    <location>
        <begin position="97"/>
        <end position="286"/>
    </location>
</feature>
<comment type="caution">
    <text evidence="12">The sequence shown here is derived from an EMBL/GenBank/DDBJ whole genome shotgun (WGS) entry which is preliminary data.</text>
</comment>
<keyword evidence="4 9" id="KW-0547">Nucleotide-binding</keyword>